<dbReference type="EMBL" id="JBFXLR010000019">
    <property type="protein sequence ID" value="KAL2850841.1"/>
    <property type="molecule type" value="Genomic_DNA"/>
</dbReference>
<protein>
    <submittedName>
        <fullName evidence="2">Uncharacterized protein</fullName>
    </submittedName>
</protein>
<reference evidence="2 3" key="1">
    <citation type="submission" date="2024-07" db="EMBL/GenBank/DDBJ databases">
        <title>Section-level genome sequencing and comparative genomics of Aspergillus sections Usti and Cavernicolus.</title>
        <authorList>
            <consortium name="Lawrence Berkeley National Laboratory"/>
            <person name="Nybo J.L."/>
            <person name="Vesth T.C."/>
            <person name="Theobald S."/>
            <person name="Frisvad J.C."/>
            <person name="Larsen T.O."/>
            <person name="Kjaerboelling I."/>
            <person name="Rothschild-Mancinelli K."/>
            <person name="Lyhne E.K."/>
            <person name="Kogle M.E."/>
            <person name="Barry K."/>
            <person name="Clum A."/>
            <person name="Na H."/>
            <person name="Ledsgaard L."/>
            <person name="Lin J."/>
            <person name="Lipzen A."/>
            <person name="Kuo A."/>
            <person name="Riley R."/>
            <person name="Mondo S."/>
            <person name="LaButti K."/>
            <person name="Haridas S."/>
            <person name="Pangalinan J."/>
            <person name="Salamov A.A."/>
            <person name="Simmons B.A."/>
            <person name="Magnuson J.K."/>
            <person name="Chen J."/>
            <person name="Drula E."/>
            <person name="Henrissat B."/>
            <person name="Wiebenga A."/>
            <person name="Lubbers R.J."/>
            <person name="Gomes A.C."/>
            <person name="Macurrencykelacurrency M.R."/>
            <person name="Stajich J."/>
            <person name="Grigoriev I.V."/>
            <person name="Mortensen U.H."/>
            <person name="De vries R.P."/>
            <person name="Baker S.E."/>
            <person name="Andersen M.R."/>
        </authorList>
    </citation>
    <scope>NUCLEOTIDE SEQUENCE [LARGE SCALE GENOMIC DNA]</scope>
    <source>
        <strain evidence="2 3">CBS 756.74</strain>
    </source>
</reference>
<sequence>MPKVTPFNLQFGAPVPRGQDEIVTVSEATLSCSSLQPPLWLALIASVSATIIEVISISAAGKYPVQSSTVDMSSVCGCQAQQRRKFSA</sequence>
<keyword evidence="3" id="KW-1185">Reference proteome</keyword>
<dbReference type="GeneID" id="98155178"/>
<gene>
    <name evidence="2" type="ORF">BJX68DRAFT_236427</name>
</gene>
<keyword evidence="1" id="KW-1133">Transmembrane helix</keyword>
<dbReference type="RefSeq" id="XP_070899484.1">
    <property type="nucleotide sequence ID" value="XM_071040014.1"/>
</dbReference>
<evidence type="ECO:0000313" key="2">
    <source>
        <dbReference type="EMBL" id="KAL2850841.1"/>
    </source>
</evidence>
<keyword evidence="1" id="KW-0812">Transmembrane</keyword>
<organism evidence="2 3">
    <name type="scientific">Aspergillus pseudodeflectus</name>
    <dbReference type="NCBI Taxonomy" id="176178"/>
    <lineage>
        <taxon>Eukaryota</taxon>
        <taxon>Fungi</taxon>
        <taxon>Dikarya</taxon>
        <taxon>Ascomycota</taxon>
        <taxon>Pezizomycotina</taxon>
        <taxon>Eurotiomycetes</taxon>
        <taxon>Eurotiomycetidae</taxon>
        <taxon>Eurotiales</taxon>
        <taxon>Aspergillaceae</taxon>
        <taxon>Aspergillus</taxon>
        <taxon>Aspergillus subgen. Nidulantes</taxon>
    </lineage>
</organism>
<comment type="caution">
    <text evidence="2">The sequence shown here is derived from an EMBL/GenBank/DDBJ whole genome shotgun (WGS) entry which is preliminary data.</text>
</comment>
<evidence type="ECO:0000313" key="3">
    <source>
        <dbReference type="Proteomes" id="UP001610444"/>
    </source>
</evidence>
<proteinExistence type="predicted"/>
<evidence type="ECO:0000256" key="1">
    <source>
        <dbReference type="SAM" id="Phobius"/>
    </source>
</evidence>
<keyword evidence="1" id="KW-0472">Membrane</keyword>
<dbReference type="Proteomes" id="UP001610444">
    <property type="component" value="Unassembled WGS sequence"/>
</dbReference>
<accession>A0ABR4KF66</accession>
<name>A0ABR4KF66_9EURO</name>
<feature type="transmembrane region" description="Helical" evidence="1">
    <location>
        <begin position="39"/>
        <end position="60"/>
    </location>
</feature>